<dbReference type="EMBL" id="DRZX01000289">
    <property type="protein sequence ID" value="HHS49393.1"/>
    <property type="molecule type" value="Genomic_DNA"/>
</dbReference>
<dbReference type="AlphaFoldDB" id="A0A7C6EBI7"/>
<reference evidence="2" key="1">
    <citation type="journal article" date="2020" name="mSystems">
        <title>Genome- and Community-Level Interaction Insights into Carbon Utilization and Element Cycling Functions of Hydrothermarchaeota in Hydrothermal Sediment.</title>
        <authorList>
            <person name="Zhou Z."/>
            <person name="Liu Y."/>
            <person name="Xu W."/>
            <person name="Pan J."/>
            <person name="Luo Z.H."/>
            <person name="Li M."/>
        </authorList>
    </citation>
    <scope>NUCLEOTIDE SEQUENCE [LARGE SCALE GENOMIC DNA]</scope>
    <source>
        <strain evidence="2">SpSt-1135</strain>
    </source>
</reference>
<evidence type="ECO:0000256" key="1">
    <source>
        <dbReference type="SAM" id="Phobius"/>
    </source>
</evidence>
<keyword evidence="1" id="KW-0812">Transmembrane</keyword>
<sequence>MLNINLLKNNIPNKIDIPKKSKLHIVFLAVSLSVVLVIFLVIVAEFYFINRQAKMQTANLNTHAKTNMTEKKVKKITENNNTFNITVKLQDVTSNAPVSNLKSHSQEPFVGKKPDTNVIAHKSKEIANTNQNPIQAVSSSKPVLATQPIKKSCTVFCNSNNLNYLKSILNQKSIPYTIKEQGTLHYYYVVFVGGLEKSKFLDFENALRLKGYNVVGTRVINGKYYADLGRMNESNKDRFFNAWKNLGFDILVDKQKEMSNKKYEVNFLCTKDVFEDLRQKGFSVNAGRGAAW</sequence>
<name>A0A7C6EBI7_DESAE</name>
<keyword evidence="1" id="KW-1133">Transmembrane helix</keyword>
<gene>
    <name evidence="2" type="ORF">ENM99_06130</name>
</gene>
<proteinExistence type="predicted"/>
<feature type="transmembrane region" description="Helical" evidence="1">
    <location>
        <begin position="23"/>
        <end position="49"/>
    </location>
</feature>
<organism evidence="2">
    <name type="scientific">Desulfurella acetivorans</name>
    <dbReference type="NCBI Taxonomy" id="33002"/>
    <lineage>
        <taxon>Bacteria</taxon>
        <taxon>Pseudomonadati</taxon>
        <taxon>Campylobacterota</taxon>
        <taxon>Desulfurellia</taxon>
        <taxon>Desulfurellales</taxon>
        <taxon>Desulfurellaceae</taxon>
        <taxon>Desulfurella</taxon>
    </lineage>
</organism>
<comment type="caution">
    <text evidence="2">The sequence shown here is derived from an EMBL/GenBank/DDBJ whole genome shotgun (WGS) entry which is preliminary data.</text>
</comment>
<accession>A0A7C6EBI7</accession>
<protein>
    <submittedName>
        <fullName evidence="2">Uncharacterized protein</fullName>
    </submittedName>
</protein>
<evidence type="ECO:0000313" key="2">
    <source>
        <dbReference type="EMBL" id="HHS49393.1"/>
    </source>
</evidence>
<keyword evidence="1" id="KW-0472">Membrane</keyword>
<dbReference type="Proteomes" id="UP000886400">
    <property type="component" value="Unassembled WGS sequence"/>
</dbReference>